<dbReference type="Gene3D" id="1.20.120.1630">
    <property type="match status" value="1"/>
</dbReference>
<keyword evidence="2 5" id="KW-0812">Transmembrane</keyword>
<organism evidence="6 7">
    <name type="scientific">Tilletia caries</name>
    <name type="common">wheat bunt fungus</name>
    <dbReference type="NCBI Taxonomy" id="13290"/>
    <lineage>
        <taxon>Eukaryota</taxon>
        <taxon>Fungi</taxon>
        <taxon>Dikarya</taxon>
        <taxon>Basidiomycota</taxon>
        <taxon>Ustilaginomycotina</taxon>
        <taxon>Exobasidiomycetes</taxon>
        <taxon>Tilletiales</taxon>
        <taxon>Tilletiaceae</taxon>
        <taxon>Tilletia</taxon>
    </lineage>
</organism>
<dbReference type="EMBL" id="CAJHJG010000696">
    <property type="protein sequence ID" value="CAD6904979.1"/>
    <property type="molecule type" value="Genomic_DNA"/>
</dbReference>
<evidence type="ECO:0000256" key="5">
    <source>
        <dbReference type="RuleBase" id="RU362022"/>
    </source>
</evidence>
<comment type="caution">
    <text evidence="6">The sequence shown here is derived from an EMBL/GenBank/DDBJ whole genome shotgun (WGS) entry which is preliminary data.</text>
</comment>
<keyword evidence="5" id="KW-0489">Methyltransferase</keyword>
<sequence>MFSSAPPSIHSSSPWDSIGLTRIILDALLPLVCTLLAIRSFVPPHAAPAKAQSRCGQDPFARFGLVKVGLLRSWALPALDGDHVLWERMGWMMAGLGGGLRYWCYRELSHFFTFTLAILDDHRIVSSGPYAVVRHPSYTGLFLVASAMIVTILCAYMIWSRITGEEEMMVREFEALRRRRGGATGIHPSMSRDASTASGLLAASTNLHSNTASLKGGKQYGAVQNHTDAATAGG</sequence>
<keyword evidence="3 5" id="KW-1133">Transmembrane helix</keyword>
<keyword evidence="7" id="KW-1185">Reference proteome</keyword>
<evidence type="ECO:0000256" key="1">
    <source>
        <dbReference type="ARBA" id="ARBA00004141"/>
    </source>
</evidence>
<dbReference type="EC" id="2.1.1.100" evidence="5"/>
<comment type="catalytic activity">
    <reaction evidence="5">
        <text>[protein]-C-terminal S-[(2E,6E)-farnesyl]-L-cysteine + S-adenosyl-L-methionine = [protein]-C-terminal S-[(2E,6E)-farnesyl]-L-cysteine methyl ester + S-adenosyl-L-homocysteine</text>
        <dbReference type="Rhea" id="RHEA:21672"/>
        <dbReference type="Rhea" id="RHEA-COMP:12125"/>
        <dbReference type="Rhea" id="RHEA-COMP:12126"/>
        <dbReference type="ChEBI" id="CHEBI:57856"/>
        <dbReference type="ChEBI" id="CHEBI:59789"/>
        <dbReference type="ChEBI" id="CHEBI:90510"/>
        <dbReference type="ChEBI" id="CHEBI:90511"/>
        <dbReference type="EC" id="2.1.1.100"/>
    </reaction>
</comment>
<keyword evidence="5" id="KW-0256">Endoplasmic reticulum</keyword>
<protein>
    <recommendedName>
        <fullName evidence="5">Protein-S-isoprenylcysteine O-methyltransferase</fullName>
        <ecNumber evidence="5">2.1.1.100</ecNumber>
    </recommendedName>
</protein>
<dbReference type="Proteomes" id="UP000836402">
    <property type="component" value="Unassembled WGS sequence"/>
</dbReference>
<evidence type="ECO:0000256" key="2">
    <source>
        <dbReference type="ARBA" id="ARBA00022692"/>
    </source>
</evidence>
<feature type="transmembrane region" description="Helical" evidence="5">
    <location>
        <begin position="139"/>
        <end position="159"/>
    </location>
</feature>
<accession>A0ABN7INI0</accession>
<keyword evidence="5" id="KW-0808">Transferase</keyword>
<comment type="similarity">
    <text evidence="5">Belongs to the class VI-like SAM-binding methyltransferase superfamily. Isoprenylcysteine carboxyl methyltransferase family.</text>
</comment>
<reference evidence="6" key="1">
    <citation type="submission" date="2020-10" db="EMBL/GenBank/DDBJ databases">
        <authorList>
            <person name="Sedaghatjoo S."/>
        </authorList>
    </citation>
    <scope>NUCLEOTIDE SEQUENCE</scope>
    <source>
        <strain evidence="6">AZH3</strain>
    </source>
</reference>
<dbReference type="Pfam" id="PF04140">
    <property type="entry name" value="ICMT"/>
    <property type="match status" value="1"/>
</dbReference>
<proteinExistence type="inferred from homology"/>
<feature type="transmembrane region" description="Helical" evidence="5">
    <location>
        <begin position="20"/>
        <end position="42"/>
    </location>
</feature>
<name>A0ABN7INI0_9BASI</name>
<evidence type="ECO:0000313" key="7">
    <source>
        <dbReference type="Proteomes" id="UP000836402"/>
    </source>
</evidence>
<comment type="subcellular location">
    <subcellularLocation>
        <location evidence="5">Endoplasmic reticulum membrane</location>
        <topology evidence="5">Multi-pass membrane protein</topology>
    </subcellularLocation>
    <subcellularLocation>
        <location evidence="1">Membrane</location>
        <topology evidence="1">Multi-pass membrane protein</topology>
    </subcellularLocation>
</comment>
<keyword evidence="5" id="KW-0949">S-adenosyl-L-methionine</keyword>
<gene>
    <name evidence="6" type="ORF">JKIAZH3_G7901</name>
</gene>
<dbReference type="InterPro" id="IPR007269">
    <property type="entry name" value="ICMT_MeTrfase"/>
</dbReference>
<comment type="caution">
    <text evidence="5">Lacks conserved residue(s) required for the propagation of feature annotation.</text>
</comment>
<evidence type="ECO:0000256" key="3">
    <source>
        <dbReference type="ARBA" id="ARBA00022989"/>
    </source>
</evidence>
<evidence type="ECO:0000313" key="6">
    <source>
        <dbReference type="EMBL" id="CAD6904979.1"/>
    </source>
</evidence>
<evidence type="ECO:0000256" key="4">
    <source>
        <dbReference type="ARBA" id="ARBA00023136"/>
    </source>
</evidence>
<feature type="non-terminal residue" evidence="6">
    <location>
        <position position="234"/>
    </location>
</feature>
<keyword evidence="4 5" id="KW-0472">Membrane</keyword>